<dbReference type="AlphaFoldDB" id="A0A1Y3BG18"/>
<comment type="caution">
    <text evidence="1">The sequence shown here is derived from an EMBL/GenBank/DDBJ whole genome shotgun (WGS) entry which is preliminary data.</text>
</comment>
<dbReference type="Proteomes" id="UP000194236">
    <property type="component" value="Unassembled WGS sequence"/>
</dbReference>
<protein>
    <submittedName>
        <fullName evidence="1">Uncharacterized protein</fullName>
    </submittedName>
</protein>
<keyword evidence="2" id="KW-1185">Reference proteome</keyword>
<name>A0A1Y3BG18_EURMA</name>
<accession>A0A1Y3BG18</accession>
<gene>
    <name evidence="1" type="ORF">BLA29_012294</name>
</gene>
<proteinExistence type="predicted"/>
<dbReference type="OrthoDB" id="194386at2759"/>
<evidence type="ECO:0000313" key="2">
    <source>
        <dbReference type="Proteomes" id="UP000194236"/>
    </source>
</evidence>
<feature type="non-terminal residue" evidence="1">
    <location>
        <position position="77"/>
    </location>
</feature>
<organism evidence="1 2">
    <name type="scientific">Euroglyphus maynei</name>
    <name type="common">Mayne's house dust mite</name>
    <dbReference type="NCBI Taxonomy" id="6958"/>
    <lineage>
        <taxon>Eukaryota</taxon>
        <taxon>Metazoa</taxon>
        <taxon>Ecdysozoa</taxon>
        <taxon>Arthropoda</taxon>
        <taxon>Chelicerata</taxon>
        <taxon>Arachnida</taxon>
        <taxon>Acari</taxon>
        <taxon>Acariformes</taxon>
        <taxon>Sarcoptiformes</taxon>
        <taxon>Astigmata</taxon>
        <taxon>Psoroptidia</taxon>
        <taxon>Analgoidea</taxon>
        <taxon>Pyroglyphidae</taxon>
        <taxon>Pyroglyphinae</taxon>
        <taxon>Euroglyphus</taxon>
    </lineage>
</organism>
<reference evidence="1 2" key="1">
    <citation type="submission" date="2017-03" db="EMBL/GenBank/DDBJ databases">
        <title>Genome Survey of Euroglyphus maynei.</title>
        <authorList>
            <person name="Arlian L.G."/>
            <person name="Morgan M.S."/>
            <person name="Rider S.D."/>
        </authorList>
    </citation>
    <scope>NUCLEOTIDE SEQUENCE [LARGE SCALE GENOMIC DNA]</scope>
    <source>
        <strain evidence="1">Arlian Lab</strain>
        <tissue evidence="1">Whole body</tissue>
    </source>
</reference>
<evidence type="ECO:0000313" key="1">
    <source>
        <dbReference type="EMBL" id="OTF79881.1"/>
    </source>
</evidence>
<dbReference type="EMBL" id="MUJZ01020927">
    <property type="protein sequence ID" value="OTF79881.1"/>
    <property type="molecule type" value="Genomic_DNA"/>
</dbReference>
<sequence length="77" mass="9261">MFNVYKNVDSLRRDPDCIICYAIRNLKILDIFQQKLEQCNLECIQLDRIERPRWINSIQKQVDNLSNEIVIDENFDS</sequence>